<protein>
    <submittedName>
        <fullName evidence="9">ABC transporter ATP-binding protein</fullName>
    </submittedName>
</protein>
<dbReference type="InterPro" id="IPR017871">
    <property type="entry name" value="ABC_transporter-like_CS"/>
</dbReference>
<evidence type="ECO:0000256" key="2">
    <source>
        <dbReference type="ARBA" id="ARBA00022448"/>
    </source>
</evidence>
<proteinExistence type="inferred from homology"/>
<evidence type="ECO:0000256" key="1">
    <source>
        <dbReference type="ARBA" id="ARBA00005417"/>
    </source>
</evidence>
<dbReference type="InterPro" id="IPR047641">
    <property type="entry name" value="ABC_transpr_MalK/UgpC-like"/>
</dbReference>
<evidence type="ECO:0000256" key="7">
    <source>
        <dbReference type="ARBA" id="ARBA00023136"/>
    </source>
</evidence>
<dbReference type="SMART" id="SM00382">
    <property type="entry name" value="AAA"/>
    <property type="match status" value="1"/>
</dbReference>
<dbReference type="Pfam" id="PF08402">
    <property type="entry name" value="TOBE_2"/>
    <property type="match status" value="1"/>
</dbReference>
<reference evidence="9" key="2">
    <citation type="submission" date="2021-01" db="EMBL/GenBank/DDBJ databases">
        <authorList>
            <person name="Mieszkin S."/>
            <person name="Pouder E."/>
            <person name="Alain K."/>
        </authorList>
    </citation>
    <scope>NUCLEOTIDE SEQUENCE</scope>
    <source>
        <strain evidence="9">HW T2.11</strain>
    </source>
</reference>
<dbReference type="InterPro" id="IPR008995">
    <property type="entry name" value="Mo/tungstate-bd_C_term_dom"/>
</dbReference>
<keyword evidence="5 9" id="KW-0067">ATP-binding</keyword>
<evidence type="ECO:0000313" key="9">
    <source>
        <dbReference type="EMBL" id="MCB8874365.1"/>
    </source>
</evidence>
<keyword evidence="3" id="KW-1003">Cell membrane</keyword>
<dbReference type="AlphaFoldDB" id="A0A964DXK0"/>
<comment type="similarity">
    <text evidence="1">Belongs to the ABC transporter superfamily.</text>
</comment>
<dbReference type="Pfam" id="PF00005">
    <property type="entry name" value="ABC_tran"/>
    <property type="match status" value="1"/>
</dbReference>
<dbReference type="InterPro" id="IPR003439">
    <property type="entry name" value="ABC_transporter-like_ATP-bd"/>
</dbReference>
<dbReference type="InterPro" id="IPR013611">
    <property type="entry name" value="Transp-assoc_OB_typ2"/>
</dbReference>
<dbReference type="Gene3D" id="3.40.50.300">
    <property type="entry name" value="P-loop containing nucleotide triphosphate hydrolases"/>
    <property type="match status" value="1"/>
</dbReference>
<dbReference type="InterPro" id="IPR003593">
    <property type="entry name" value="AAA+_ATPase"/>
</dbReference>
<evidence type="ECO:0000313" key="10">
    <source>
        <dbReference type="Proteomes" id="UP000708298"/>
    </source>
</evidence>
<dbReference type="PROSITE" id="PS00211">
    <property type="entry name" value="ABC_TRANSPORTER_1"/>
    <property type="match status" value="1"/>
</dbReference>
<evidence type="ECO:0000256" key="5">
    <source>
        <dbReference type="ARBA" id="ARBA00022840"/>
    </source>
</evidence>
<dbReference type="Proteomes" id="UP000708298">
    <property type="component" value="Unassembled WGS sequence"/>
</dbReference>
<keyword evidence="4" id="KW-0547">Nucleotide-binding</keyword>
<gene>
    <name evidence="9" type="ORF">ASILVAE211_04150</name>
</gene>
<dbReference type="PANTHER" id="PTHR43875">
    <property type="entry name" value="MALTODEXTRIN IMPORT ATP-BINDING PROTEIN MSMX"/>
    <property type="match status" value="1"/>
</dbReference>
<dbReference type="Gene3D" id="2.40.50.100">
    <property type="match status" value="1"/>
</dbReference>
<accession>A0A964DXK0</accession>
<dbReference type="GO" id="GO:0005524">
    <property type="term" value="F:ATP binding"/>
    <property type="evidence" value="ECO:0007669"/>
    <property type="project" value="UniProtKB-KW"/>
</dbReference>
<organism evidence="9 10">
    <name type="scientific">Acidisoma silvae</name>
    <dbReference type="NCBI Taxonomy" id="2802396"/>
    <lineage>
        <taxon>Bacteria</taxon>
        <taxon>Pseudomonadati</taxon>
        <taxon>Pseudomonadota</taxon>
        <taxon>Alphaproteobacteria</taxon>
        <taxon>Acetobacterales</taxon>
        <taxon>Acidocellaceae</taxon>
        <taxon>Acidisoma</taxon>
    </lineage>
</organism>
<dbReference type="SUPFAM" id="SSF50331">
    <property type="entry name" value="MOP-like"/>
    <property type="match status" value="1"/>
</dbReference>
<reference evidence="9" key="1">
    <citation type="journal article" date="2021" name="Microorganisms">
        <title>Acidisoma silvae sp. nov. and Acidisomacellulosilytica sp. nov., Two Acidophilic Bacteria Isolated from Decaying Wood, Hydrolyzing Cellulose and Producing Poly-3-hydroxybutyrate.</title>
        <authorList>
            <person name="Mieszkin S."/>
            <person name="Pouder E."/>
            <person name="Uroz S."/>
            <person name="Simon-Colin C."/>
            <person name="Alain K."/>
        </authorList>
    </citation>
    <scope>NUCLEOTIDE SEQUENCE</scope>
    <source>
        <strain evidence="9">HW T2.11</strain>
    </source>
</reference>
<keyword evidence="2" id="KW-0813">Transport</keyword>
<name>A0A964DXK0_9PROT</name>
<feature type="domain" description="ABC transporter" evidence="8">
    <location>
        <begin position="4"/>
        <end position="234"/>
    </location>
</feature>
<dbReference type="GO" id="GO:0016887">
    <property type="term" value="F:ATP hydrolysis activity"/>
    <property type="evidence" value="ECO:0007669"/>
    <property type="project" value="InterPro"/>
</dbReference>
<dbReference type="SUPFAM" id="SSF52540">
    <property type="entry name" value="P-loop containing nucleoside triphosphate hydrolases"/>
    <property type="match status" value="1"/>
</dbReference>
<dbReference type="InterPro" id="IPR012340">
    <property type="entry name" value="NA-bd_OB-fold"/>
</dbReference>
<sequence>MSAILFEAVAKSYRARPAIRDLTLEIADQSLTVFCGPPAAGKSVLFRLLVGLEQPDRGRILIDGRDIAADSAADRRIGYVPQSFALFPHMSVYANIAYPLRQQGVAAAEIDRRVGQAAEILRIKPLLQKKPSQLSGGEKQRAAIARGTLKDARIFILDDPLVGLDFKLRESLMEDLKDMRATLGATFLYATSDSLEALTMAEQLVVMDQGGVVEAGPVERLYHQPAMLRSAALIGFPRCNLIQGEVTRGVCQTPLGGFATGAPDGDVTAAIRPEHIVYAPQDVRALPGRVTLMENLGAECVVYAEYEGVAVVSVPESDRVANLDVGSAYPFLVDQAGIAIFDRQSGHRIGEAQHG</sequence>
<dbReference type="Gene3D" id="2.40.50.140">
    <property type="entry name" value="Nucleic acid-binding proteins"/>
    <property type="match status" value="1"/>
</dbReference>
<evidence type="ECO:0000256" key="4">
    <source>
        <dbReference type="ARBA" id="ARBA00022741"/>
    </source>
</evidence>
<dbReference type="PANTHER" id="PTHR43875:SF15">
    <property type="entry name" value="TREHALOSE IMPORT ATP-BINDING PROTEIN SUGC"/>
    <property type="match status" value="1"/>
</dbReference>
<dbReference type="RefSeq" id="WP_227320003.1">
    <property type="nucleotide sequence ID" value="NZ_JAESVB010000001.1"/>
</dbReference>
<dbReference type="EMBL" id="JAESVB010000001">
    <property type="protein sequence ID" value="MCB8874365.1"/>
    <property type="molecule type" value="Genomic_DNA"/>
</dbReference>
<dbReference type="GO" id="GO:0022857">
    <property type="term" value="F:transmembrane transporter activity"/>
    <property type="evidence" value="ECO:0007669"/>
    <property type="project" value="InterPro"/>
</dbReference>
<dbReference type="GO" id="GO:0055052">
    <property type="term" value="C:ATP-binding cassette (ABC) transporter complex, substrate-binding subunit-containing"/>
    <property type="evidence" value="ECO:0007669"/>
    <property type="project" value="TreeGrafter"/>
</dbReference>
<keyword evidence="7" id="KW-0472">Membrane</keyword>
<comment type="caution">
    <text evidence="9">The sequence shown here is derived from an EMBL/GenBank/DDBJ whole genome shotgun (WGS) entry which is preliminary data.</text>
</comment>
<dbReference type="InterPro" id="IPR027417">
    <property type="entry name" value="P-loop_NTPase"/>
</dbReference>
<evidence type="ECO:0000259" key="8">
    <source>
        <dbReference type="PROSITE" id="PS50893"/>
    </source>
</evidence>
<keyword evidence="6" id="KW-1278">Translocase</keyword>
<dbReference type="PROSITE" id="PS50893">
    <property type="entry name" value="ABC_TRANSPORTER_2"/>
    <property type="match status" value="1"/>
</dbReference>
<keyword evidence="10" id="KW-1185">Reference proteome</keyword>
<evidence type="ECO:0000256" key="3">
    <source>
        <dbReference type="ARBA" id="ARBA00022475"/>
    </source>
</evidence>
<evidence type="ECO:0000256" key="6">
    <source>
        <dbReference type="ARBA" id="ARBA00022967"/>
    </source>
</evidence>